<keyword evidence="1" id="KW-1133">Transmembrane helix</keyword>
<dbReference type="Proteomes" id="UP000185924">
    <property type="component" value="Unassembled WGS sequence"/>
</dbReference>
<keyword evidence="3" id="KW-1185">Reference proteome</keyword>
<dbReference type="AlphaFoldDB" id="A0A1N6U651"/>
<dbReference type="EMBL" id="FTNM01000001">
    <property type="protein sequence ID" value="SIQ61084.1"/>
    <property type="molecule type" value="Genomic_DNA"/>
</dbReference>
<sequence length="161" mass="18105">METPLLRYRLTDPIGFSTKLYAVIIVAGGIWLFTLYPLVGVLMILFGIFPLIQYKCLELDLCQGTYCLGVNILGRTVGTREPYPGSKCIFLKKNRSTSSGSHRSWRPTVSTSFDSYLWLEDGTKIPLSCDSNKETVMLRIQPLAQELQTEIKDLTAPLSHI</sequence>
<protein>
    <submittedName>
        <fullName evidence="2">Uncharacterized protein</fullName>
    </submittedName>
</protein>
<reference evidence="3" key="1">
    <citation type="submission" date="2017-01" db="EMBL/GenBank/DDBJ databases">
        <authorList>
            <person name="Varghese N."/>
            <person name="Submissions S."/>
        </authorList>
    </citation>
    <scope>NUCLEOTIDE SEQUENCE [LARGE SCALE GENOMIC DNA]</scope>
    <source>
        <strain evidence="3">DM9</strain>
    </source>
</reference>
<name>A0A1N6U651_9BACT</name>
<organism evidence="2 3">
    <name type="scientific">Pontibacter lucknowensis</name>
    <dbReference type="NCBI Taxonomy" id="1077936"/>
    <lineage>
        <taxon>Bacteria</taxon>
        <taxon>Pseudomonadati</taxon>
        <taxon>Bacteroidota</taxon>
        <taxon>Cytophagia</taxon>
        <taxon>Cytophagales</taxon>
        <taxon>Hymenobacteraceae</taxon>
        <taxon>Pontibacter</taxon>
    </lineage>
</organism>
<keyword evidence="1" id="KW-0472">Membrane</keyword>
<feature type="transmembrane region" description="Helical" evidence="1">
    <location>
        <begin position="20"/>
        <end position="49"/>
    </location>
</feature>
<evidence type="ECO:0000256" key="1">
    <source>
        <dbReference type="SAM" id="Phobius"/>
    </source>
</evidence>
<gene>
    <name evidence="2" type="ORF">SAMN05421545_0702</name>
</gene>
<dbReference type="OrthoDB" id="851682at2"/>
<evidence type="ECO:0000313" key="2">
    <source>
        <dbReference type="EMBL" id="SIQ61084.1"/>
    </source>
</evidence>
<dbReference type="RefSeq" id="WP_076421057.1">
    <property type="nucleotide sequence ID" value="NZ_FTNM01000001.1"/>
</dbReference>
<evidence type="ECO:0000313" key="3">
    <source>
        <dbReference type="Proteomes" id="UP000185924"/>
    </source>
</evidence>
<keyword evidence="1" id="KW-0812">Transmembrane</keyword>
<proteinExistence type="predicted"/>
<accession>A0A1N6U651</accession>